<feature type="domain" description="Myb-like" evidence="5">
    <location>
        <begin position="100"/>
        <end position="144"/>
    </location>
</feature>
<proteinExistence type="predicted"/>
<protein>
    <submittedName>
        <fullName evidence="9">Transcription factor DIVARICATA-like</fullName>
    </submittedName>
</protein>
<dbReference type="Proteomes" id="UP000813463">
    <property type="component" value="Chromosome 6"/>
</dbReference>
<reference evidence="8" key="1">
    <citation type="journal article" date="2021" name="Nat. Commun.">
        <title>Genomic analyses provide insights into spinach domestication and the genetic basis of agronomic traits.</title>
        <authorList>
            <person name="Cai X."/>
            <person name="Sun X."/>
            <person name="Xu C."/>
            <person name="Sun H."/>
            <person name="Wang X."/>
            <person name="Ge C."/>
            <person name="Zhang Z."/>
            <person name="Wang Q."/>
            <person name="Fei Z."/>
            <person name="Jiao C."/>
            <person name="Wang Q."/>
        </authorList>
    </citation>
    <scope>NUCLEOTIDE SEQUENCE [LARGE SCALE GENOMIC DNA]</scope>
    <source>
        <strain evidence="8">cv. Varoflay</strain>
    </source>
</reference>
<dbReference type="PROSITE" id="PS50090">
    <property type="entry name" value="MYB_LIKE"/>
    <property type="match status" value="2"/>
</dbReference>
<accession>A0ABM3R0W1</accession>
<name>A0ABM3R0W1_SPIOL</name>
<dbReference type="Pfam" id="PF00249">
    <property type="entry name" value="Myb_DNA-binding"/>
    <property type="match status" value="1"/>
</dbReference>
<dbReference type="InterPro" id="IPR006447">
    <property type="entry name" value="Myb_dom_plants"/>
</dbReference>
<dbReference type="GeneID" id="130463959"/>
<evidence type="ECO:0000259" key="7">
    <source>
        <dbReference type="PROSITE" id="PS51294"/>
    </source>
</evidence>
<dbReference type="CDD" id="cd00167">
    <property type="entry name" value="SANT"/>
    <property type="match status" value="2"/>
</dbReference>
<evidence type="ECO:0000313" key="8">
    <source>
        <dbReference type="Proteomes" id="UP000813463"/>
    </source>
</evidence>
<comment type="subcellular location">
    <subcellularLocation>
        <location evidence="1">Nucleus</location>
    </subcellularLocation>
</comment>
<dbReference type="PANTHER" id="PTHR44042">
    <property type="entry name" value="DUPLICATED HOMEODOMAIN-LIKE SUPERFAMILY PROTEIN-RELATED"/>
    <property type="match status" value="1"/>
</dbReference>
<evidence type="ECO:0000256" key="2">
    <source>
        <dbReference type="ARBA" id="ARBA00023015"/>
    </source>
</evidence>
<dbReference type="NCBIfam" id="TIGR01557">
    <property type="entry name" value="myb_SHAQKYF"/>
    <property type="match status" value="1"/>
</dbReference>
<dbReference type="InterPro" id="IPR001005">
    <property type="entry name" value="SANT/Myb"/>
</dbReference>
<evidence type="ECO:0000256" key="3">
    <source>
        <dbReference type="ARBA" id="ARBA00023163"/>
    </source>
</evidence>
<dbReference type="PROSITE" id="PS51294">
    <property type="entry name" value="HTH_MYB"/>
    <property type="match status" value="1"/>
</dbReference>
<organism evidence="8 9">
    <name type="scientific">Spinacia oleracea</name>
    <name type="common">Spinach</name>
    <dbReference type="NCBI Taxonomy" id="3562"/>
    <lineage>
        <taxon>Eukaryota</taxon>
        <taxon>Viridiplantae</taxon>
        <taxon>Streptophyta</taxon>
        <taxon>Embryophyta</taxon>
        <taxon>Tracheophyta</taxon>
        <taxon>Spermatophyta</taxon>
        <taxon>Magnoliopsida</taxon>
        <taxon>eudicotyledons</taxon>
        <taxon>Gunneridae</taxon>
        <taxon>Pentapetalae</taxon>
        <taxon>Caryophyllales</taxon>
        <taxon>Chenopodiaceae</taxon>
        <taxon>Chenopodioideae</taxon>
        <taxon>Anserineae</taxon>
        <taxon>Spinacia</taxon>
    </lineage>
</organism>
<dbReference type="InterPro" id="IPR017930">
    <property type="entry name" value="Myb_dom"/>
</dbReference>
<dbReference type="RefSeq" id="XP_056689250.1">
    <property type="nucleotide sequence ID" value="XM_056833272.1"/>
</dbReference>
<gene>
    <name evidence="9" type="primary">LOC130463959</name>
</gene>
<dbReference type="SUPFAM" id="SSF46689">
    <property type="entry name" value="Homeodomain-like"/>
    <property type="match status" value="2"/>
</dbReference>
<evidence type="ECO:0000259" key="6">
    <source>
        <dbReference type="PROSITE" id="PS51293"/>
    </source>
</evidence>
<dbReference type="InterPro" id="IPR017884">
    <property type="entry name" value="SANT_dom"/>
</dbReference>
<evidence type="ECO:0000313" key="9">
    <source>
        <dbReference type="RefSeq" id="XP_056689250.1"/>
    </source>
</evidence>
<dbReference type="PROSITE" id="PS51293">
    <property type="entry name" value="SANT"/>
    <property type="match status" value="1"/>
</dbReference>
<dbReference type="SMART" id="SM00717">
    <property type="entry name" value="SANT"/>
    <property type="match status" value="2"/>
</dbReference>
<keyword evidence="8" id="KW-1185">Reference proteome</keyword>
<evidence type="ECO:0000259" key="5">
    <source>
        <dbReference type="PROSITE" id="PS50090"/>
    </source>
</evidence>
<feature type="domain" description="SANT" evidence="6">
    <location>
        <begin position="95"/>
        <end position="148"/>
    </location>
</feature>
<keyword evidence="4" id="KW-0539">Nucleus</keyword>
<dbReference type="PANTHER" id="PTHR44042:SF69">
    <property type="entry name" value="TRANSCRIPTION FACTOR MYB-RELATED FAMILY"/>
    <property type="match status" value="1"/>
</dbReference>
<sequence length="316" mass="36627">MGEVVPINQHNEWSWEENMQFEECLASDHFNTIEDESTRWQAISDHLGGRKTPKEVEIQYQKLVCDIENIENGEFDHQFTDLNNSVDSYIVPTPPTITQWSDDEHKMFLVGLEIYDKGDWKSISRNMVKTRNPTQVASHAQKYYIRKGTENKGKRGSIHDTSKVTDELVNELIQKGLITPDILNDLNKARTNRLHKQYEYTSTSLNQLQVPVAGVPEVPHQLQTRVHEQLQARVEEPEQIQAPVTVPEVFEQFQGPEIGPEVFYDATLNQFQTTMTVPKVYYYDEQVNNINVTYNELQTLMAPEVVYHEQVNQYSP</sequence>
<dbReference type="Gene3D" id="1.10.10.60">
    <property type="entry name" value="Homeodomain-like"/>
    <property type="match status" value="2"/>
</dbReference>
<evidence type="ECO:0000256" key="4">
    <source>
        <dbReference type="ARBA" id="ARBA00023242"/>
    </source>
</evidence>
<feature type="domain" description="Myb-like" evidence="5">
    <location>
        <begin position="5"/>
        <end position="64"/>
    </location>
</feature>
<keyword evidence="3" id="KW-0804">Transcription</keyword>
<dbReference type="InterPro" id="IPR009057">
    <property type="entry name" value="Homeodomain-like_sf"/>
</dbReference>
<feature type="domain" description="HTH myb-type" evidence="7">
    <location>
        <begin position="100"/>
        <end position="148"/>
    </location>
</feature>
<reference evidence="9" key="2">
    <citation type="submission" date="2025-08" db="UniProtKB">
        <authorList>
            <consortium name="RefSeq"/>
        </authorList>
    </citation>
    <scope>IDENTIFICATION</scope>
    <source>
        <tissue evidence="9">Leaf</tissue>
    </source>
</reference>
<keyword evidence="2" id="KW-0805">Transcription regulation</keyword>
<evidence type="ECO:0000256" key="1">
    <source>
        <dbReference type="ARBA" id="ARBA00004123"/>
    </source>
</evidence>